<evidence type="ECO:0000313" key="1">
    <source>
        <dbReference type="EMBL" id="KAJ7305599.1"/>
    </source>
</evidence>
<comment type="caution">
    <text evidence="1">The sequence shown here is derived from an EMBL/GenBank/DDBJ whole genome shotgun (WGS) entry which is preliminary data.</text>
</comment>
<dbReference type="EMBL" id="JARIHO010000095">
    <property type="protein sequence ID" value="KAJ7305599.1"/>
    <property type="molecule type" value="Genomic_DNA"/>
</dbReference>
<protein>
    <submittedName>
        <fullName evidence="1">Uncharacterized protein</fullName>
    </submittedName>
</protein>
<evidence type="ECO:0000313" key="2">
    <source>
        <dbReference type="Proteomes" id="UP001218218"/>
    </source>
</evidence>
<keyword evidence="2" id="KW-1185">Reference proteome</keyword>
<dbReference type="Proteomes" id="UP001218218">
    <property type="component" value="Unassembled WGS sequence"/>
</dbReference>
<dbReference type="AlphaFoldDB" id="A0AAD7E9P2"/>
<name>A0AAD7E9P2_9AGAR</name>
<accession>A0AAD7E9P2</accession>
<reference evidence="1" key="1">
    <citation type="submission" date="2023-03" db="EMBL/GenBank/DDBJ databases">
        <title>Massive genome expansion in bonnet fungi (Mycena s.s.) driven by repeated elements and novel gene families across ecological guilds.</title>
        <authorList>
            <consortium name="Lawrence Berkeley National Laboratory"/>
            <person name="Harder C.B."/>
            <person name="Miyauchi S."/>
            <person name="Viragh M."/>
            <person name="Kuo A."/>
            <person name="Thoen E."/>
            <person name="Andreopoulos B."/>
            <person name="Lu D."/>
            <person name="Skrede I."/>
            <person name="Drula E."/>
            <person name="Henrissat B."/>
            <person name="Morin E."/>
            <person name="Kohler A."/>
            <person name="Barry K."/>
            <person name="LaButti K."/>
            <person name="Morin E."/>
            <person name="Salamov A."/>
            <person name="Lipzen A."/>
            <person name="Mereny Z."/>
            <person name="Hegedus B."/>
            <person name="Baldrian P."/>
            <person name="Stursova M."/>
            <person name="Weitz H."/>
            <person name="Taylor A."/>
            <person name="Grigoriev I.V."/>
            <person name="Nagy L.G."/>
            <person name="Martin F."/>
            <person name="Kauserud H."/>
        </authorList>
    </citation>
    <scope>NUCLEOTIDE SEQUENCE</scope>
    <source>
        <strain evidence="1">CBHHK002</strain>
    </source>
</reference>
<organism evidence="1 2">
    <name type="scientific">Mycena albidolilacea</name>
    <dbReference type="NCBI Taxonomy" id="1033008"/>
    <lineage>
        <taxon>Eukaryota</taxon>
        <taxon>Fungi</taxon>
        <taxon>Dikarya</taxon>
        <taxon>Basidiomycota</taxon>
        <taxon>Agaricomycotina</taxon>
        <taxon>Agaricomycetes</taxon>
        <taxon>Agaricomycetidae</taxon>
        <taxon>Agaricales</taxon>
        <taxon>Marasmiineae</taxon>
        <taxon>Mycenaceae</taxon>
        <taxon>Mycena</taxon>
    </lineage>
</organism>
<sequence>MGLQPTGSWSISFRFSSYSTLSKRNLGGVGIKDEDRTSNGRSADLLPLAMLALPPYSILPQRQCRLNSCCRHTLFRYVGIIFPLNEHEQQAAFYFAAAGILFDPGPCRVKSGRMTRELYVCLDPASSPQISRYPVRFGARPFRSMTSDSFFTGQSELILFISTDHLTHVRHSIVSISRKDSVRFGLGHNSDENIFLLTKLNSSSLQFLGLFLVQHRTTFVSDNKHTIQGCSHDKYGFTCDRAVIKVPNGSASQYASEGPHVKWVNTCRDLARFGARLRPRYFLSLLFDPFLWPARSERSKGIDTAWLRMVRTYASYTERPVYVSIPFDSGLGHRGERCNGDDEWGFGQVLALLLLIILLRDAWGALQDIWEKLKGVQEQCAELLRRECQATPVVEKL</sequence>
<gene>
    <name evidence="1" type="ORF">DFH08DRAFT_824901</name>
</gene>
<proteinExistence type="predicted"/>